<gene>
    <name evidence="1" type="ORF">EBO15_29055</name>
</gene>
<evidence type="ECO:0000313" key="2">
    <source>
        <dbReference type="Proteomes" id="UP000282674"/>
    </source>
</evidence>
<sequence length="193" mass="21270">MAGLVILGVLLVAAVTLVAVGASREKRVDEDERVRGLRTWAAEHRWSFAEGDLGVPWRARVGRDGLRVRELLTGQVGSLPASLGHGTYPTRRVITDAEGRKRTETVTNHLTVLVVHLDERPGAPLQAESDLPDATRDRLSSDLIRAHLDDEPPLWSLRRGELMVVRYSPLHPSDLDEHLGTIRRLAGLLGDPP</sequence>
<dbReference type="RefSeq" id="WP_122197646.1">
    <property type="nucleotide sequence ID" value="NZ_JBHSKC010000001.1"/>
</dbReference>
<dbReference type="OrthoDB" id="4543032at2"/>
<dbReference type="EMBL" id="RFFG01000064">
    <property type="protein sequence ID" value="RMI39617.1"/>
    <property type="molecule type" value="Genomic_DNA"/>
</dbReference>
<dbReference type="AlphaFoldDB" id="A0A3M2LQD5"/>
<reference evidence="1 2" key="1">
    <citation type="submission" date="2018-10" db="EMBL/GenBank/DDBJ databases">
        <title>Isolation from soil.</title>
        <authorList>
            <person name="Hu J."/>
        </authorList>
    </citation>
    <scope>NUCLEOTIDE SEQUENCE [LARGE SCALE GENOMIC DNA]</scope>
    <source>
        <strain evidence="1 2">NEAU-Ht49</strain>
    </source>
</reference>
<evidence type="ECO:0000313" key="1">
    <source>
        <dbReference type="EMBL" id="RMI39617.1"/>
    </source>
</evidence>
<organism evidence="1 2">
    <name type="scientific">Actinomadura harenae</name>
    <dbReference type="NCBI Taxonomy" id="2483351"/>
    <lineage>
        <taxon>Bacteria</taxon>
        <taxon>Bacillati</taxon>
        <taxon>Actinomycetota</taxon>
        <taxon>Actinomycetes</taxon>
        <taxon>Streptosporangiales</taxon>
        <taxon>Thermomonosporaceae</taxon>
        <taxon>Actinomadura</taxon>
    </lineage>
</organism>
<name>A0A3M2LQD5_9ACTN</name>
<keyword evidence="2" id="KW-1185">Reference proteome</keyword>
<dbReference type="Proteomes" id="UP000282674">
    <property type="component" value="Unassembled WGS sequence"/>
</dbReference>
<accession>A0A3M2LQD5</accession>
<proteinExistence type="predicted"/>
<protein>
    <submittedName>
        <fullName evidence="1">Uncharacterized protein</fullName>
    </submittedName>
</protein>
<comment type="caution">
    <text evidence="1">The sequence shown here is derived from an EMBL/GenBank/DDBJ whole genome shotgun (WGS) entry which is preliminary data.</text>
</comment>